<protein>
    <recommendedName>
        <fullName evidence="4">protein-serine/threonine phosphatase</fullName>
        <ecNumber evidence="4">3.1.3.16</ecNumber>
    </recommendedName>
</protein>
<dbReference type="HOGENOM" id="CLU_013173_4_2_1"/>
<dbReference type="PROSITE" id="PS01032">
    <property type="entry name" value="PPM_1"/>
    <property type="match status" value="1"/>
</dbReference>
<dbReference type="KEGG" id="mlr:MELLADRAFT_95423"/>
<dbReference type="InterPro" id="IPR036457">
    <property type="entry name" value="PPM-type-like_dom_sf"/>
</dbReference>
<dbReference type="RefSeq" id="XP_007417942.1">
    <property type="nucleotide sequence ID" value="XM_007417880.1"/>
</dbReference>
<dbReference type="Proteomes" id="UP000001072">
    <property type="component" value="Unassembled WGS sequence"/>
</dbReference>
<dbReference type="GeneID" id="18937234"/>
<keyword evidence="5" id="KW-0479">Metal-binding</keyword>
<name>F4S992_MELLP</name>
<keyword evidence="14" id="KW-1185">Reference proteome</keyword>
<dbReference type="STRING" id="747676.F4S992"/>
<evidence type="ECO:0000313" key="14">
    <source>
        <dbReference type="Proteomes" id="UP000001072"/>
    </source>
</evidence>
<proteinExistence type="inferred from homology"/>
<dbReference type="PANTHER" id="PTHR13832">
    <property type="entry name" value="PROTEIN PHOSPHATASE 2C"/>
    <property type="match status" value="1"/>
</dbReference>
<evidence type="ECO:0000256" key="8">
    <source>
        <dbReference type="ARBA" id="ARBA00023211"/>
    </source>
</evidence>
<dbReference type="EC" id="3.1.3.16" evidence="4"/>
<dbReference type="PROSITE" id="PS51746">
    <property type="entry name" value="PPM_2"/>
    <property type="match status" value="1"/>
</dbReference>
<keyword evidence="7 10" id="KW-0904">Protein phosphatase</keyword>
<dbReference type="InterPro" id="IPR000222">
    <property type="entry name" value="PP2C_BS"/>
</dbReference>
<comment type="cofactor">
    <cofactor evidence="1">
        <name>Mn(2+)</name>
        <dbReference type="ChEBI" id="CHEBI:29035"/>
    </cofactor>
</comment>
<gene>
    <name evidence="13" type="ORF">MELLADRAFT_95423</name>
</gene>
<evidence type="ECO:0000256" key="10">
    <source>
        <dbReference type="RuleBase" id="RU003465"/>
    </source>
</evidence>
<feature type="compositionally biased region" description="Polar residues" evidence="11">
    <location>
        <begin position="374"/>
        <end position="385"/>
    </location>
</feature>
<feature type="compositionally biased region" description="Polar residues" evidence="11">
    <location>
        <begin position="346"/>
        <end position="365"/>
    </location>
</feature>
<accession>F4S992</accession>
<feature type="region of interest" description="Disordered" evidence="11">
    <location>
        <begin position="1"/>
        <end position="20"/>
    </location>
</feature>
<evidence type="ECO:0000313" key="13">
    <source>
        <dbReference type="EMBL" id="EGF98778.1"/>
    </source>
</evidence>
<dbReference type="InterPro" id="IPR001932">
    <property type="entry name" value="PPM-type_phosphatase-like_dom"/>
</dbReference>
<evidence type="ECO:0000256" key="3">
    <source>
        <dbReference type="ARBA" id="ARBA00006702"/>
    </source>
</evidence>
<comment type="cofactor">
    <cofactor evidence="2">
        <name>Mg(2+)</name>
        <dbReference type="ChEBI" id="CHEBI:18420"/>
    </cofactor>
</comment>
<dbReference type="InParanoid" id="F4S992"/>
<evidence type="ECO:0000256" key="4">
    <source>
        <dbReference type="ARBA" id="ARBA00013081"/>
    </source>
</evidence>
<evidence type="ECO:0000256" key="7">
    <source>
        <dbReference type="ARBA" id="ARBA00022912"/>
    </source>
</evidence>
<dbReference type="InterPro" id="IPR015655">
    <property type="entry name" value="PP2C"/>
</dbReference>
<dbReference type="Pfam" id="PF00481">
    <property type="entry name" value="PP2C"/>
    <property type="match status" value="1"/>
</dbReference>
<keyword evidence="8" id="KW-0464">Manganese</keyword>
<feature type="compositionally biased region" description="Basic and acidic residues" evidence="11">
    <location>
        <begin position="9"/>
        <end position="20"/>
    </location>
</feature>
<feature type="region of interest" description="Disordered" evidence="11">
    <location>
        <begin position="325"/>
        <end position="437"/>
    </location>
</feature>
<sequence>MGQTLSEPVVEKHTDSGEDDRLAYGVSEMQGWRLTMEDAHATILNLNMAPPVAADNAGDQSQLEERHSFFAVYDGHGGSSVARFSGDTVHYRLRSTEEYQRRDFPAALKRAFLATDEDLRSNPEFNNDPSGCTAVAALITHDGRILVANAGDSRSVLSVNGVVKPMSYDHKPSSRTENSRIVAAGGFVEFGRVNGNLALSRALGDFEFKQNKSLGPEDQVVTADPDIITHQIGPEDEFLILACDGIWDVYSNQQVVDRVRRLIGERKSLEEICESMIDRSIAPDCEWGGVGCDNMTFMIVAILGDKTKGEWYDMICNRLQNGEGHQTPTTFPDPFAQGSRGFPLNSALSNYNEIASPPSYQTSGDESNEDPESNEVTQSAPNSDTPDQEPPPANPNSSIPDTPPPSSSTEPSPSSPPTSHPISSTTDTEPSSEIDHA</sequence>
<evidence type="ECO:0000259" key="12">
    <source>
        <dbReference type="PROSITE" id="PS51746"/>
    </source>
</evidence>
<dbReference type="GO" id="GO:0004722">
    <property type="term" value="F:protein serine/threonine phosphatase activity"/>
    <property type="evidence" value="ECO:0007669"/>
    <property type="project" value="UniProtKB-EC"/>
</dbReference>
<dbReference type="GO" id="GO:0046872">
    <property type="term" value="F:metal ion binding"/>
    <property type="evidence" value="ECO:0007669"/>
    <property type="project" value="UniProtKB-KW"/>
</dbReference>
<dbReference type="VEuPathDB" id="FungiDB:MELLADRAFT_95423"/>
<evidence type="ECO:0000256" key="2">
    <source>
        <dbReference type="ARBA" id="ARBA00001946"/>
    </source>
</evidence>
<evidence type="ECO:0000256" key="9">
    <source>
        <dbReference type="ARBA" id="ARBA00048832"/>
    </source>
</evidence>
<dbReference type="Gene3D" id="3.60.40.10">
    <property type="entry name" value="PPM-type phosphatase domain"/>
    <property type="match status" value="1"/>
</dbReference>
<comment type="catalytic activity">
    <reaction evidence="9">
        <text>O-phospho-L-threonyl-[protein] + H2O = L-threonyl-[protein] + phosphate</text>
        <dbReference type="Rhea" id="RHEA:47004"/>
        <dbReference type="Rhea" id="RHEA-COMP:11060"/>
        <dbReference type="Rhea" id="RHEA-COMP:11605"/>
        <dbReference type="ChEBI" id="CHEBI:15377"/>
        <dbReference type="ChEBI" id="CHEBI:30013"/>
        <dbReference type="ChEBI" id="CHEBI:43474"/>
        <dbReference type="ChEBI" id="CHEBI:61977"/>
        <dbReference type="EC" id="3.1.3.16"/>
    </reaction>
    <physiologicalReaction direction="left-to-right" evidence="9">
        <dbReference type="Rhea" id="RHEA:47005"/>
    </physiologicalReaction>
</comment>
<dbReference type="SMART" id="SM00332">
    <property type="entry name" value="PP2Cc"/>
    <property type="match status" value="1"/>
</dbReference>
<dbReference type="EMBL" id="GL883169">
    <property type="protein sequence ID" value="EGF98778.1"/>
    <property type="molecule type" value="Genomic_DNA"/>
</dbReference>
<dbReference type="AlphaFoldDB" id="F4S992"/>
<evidence type="ECO:0000256" key="1">
    <source>
        <dbReference type="ARBA" id="ARBA00001936"/>
    </source>
</evidence>
<comment type="similarity">
    <text evidence="3 10">Belongs to the PP2C family.</text>
</comment>
<dbReference type="FunFam" id="3.60.40.10:FF:000016">
    <property type="entry name" value="Protein phosphatase 2C"/>
    <property type="match status" value="1"/>
</dbReference>
<evidence type="ECO:0000256" key="11">
    <source>
        <dbReference type="SAM" id="MobiDB-lite"/>
    </source>
</evidence>
<evidence type="ECO:0000256" key="6">
    <source>
        <dbReference type="ARBA" id="ARBA00022801"/>
    </source>
</evidence>
<organism evidence="14">
    <name type="scientific">Melampsora larici-populina (strain 98AG31 / pathotype 3-4-7)</name>
    <name type="common">Poplar leaf rust fungus</name>
    <dbReference type="NCBI Taxonomy" id="747676"/>
    <lineage>
        <taxon>Eukaryota</taxon>
        <taxon>Fungi</taxon>
        <taxon>Dikarya</taxon>
        <taxon>Basidiomycota</taxon>
        <taxon>Pucciniomycotina</taxon>
        <taxon>Pucciniomycetes</taxon>
        <taxon>Pucciniales</taxon>
        <taxon>Melampsoraceae</taxon>
        <taxon>Melampsora</taxon>
    </lineage>
</organism>
<dbReference type="CDD" id="cd00143">
    <property type="entry name" value="PP2Cc"/>
    <property type="match status" value="1"/>
</dbReference>
<reference evidence="14" key="1">
    <citation type="journal article" date="2011" name="Proc. Natl. Acad. Sci. U.S.A.">
        <title>Obligate biotrophy features unraveled by the genomic analysis of rust fungi.</title>
        <authorList>
            <person name="Duplessis S."/>
            <person name="Cuomo C.A."/>
            <person name="Lin Y.-C."/>
            <person name="Aerts A."/>
            <person name="Tisserant E."/>
            <person name="Veneault-Fourrey C."/>
            <person name="Joly D.L."/>
            <person name="Hacquard S."/>
            <person name="Amselem J."/>
            <person name="Cantarel B.L."/>
            <person name="Chiu R."/>
            <person name="Coutinho P.M."/>
            <person name="Feau N."/>
            <person name="Field M."/>
            <person name="Frey P."/>
            <person name="Gelhaye E."/>
            <person name="Goldberg J."/>
            <person name="Grabherr M.G."/>
            <person name="Kodira C.D."/>
            <person name="Kohler A."/>
            <person name="Kuees U."/>
            <person name="Lindquist E.A."/>
            <person name="Lucas S.M."/>
            <person name="Mago R."/>
            <person name="Mauceli E."/>
            <person name="Morin E."/>
            <person name="Murat C."/>
            <person name="Pangilinan J.L."/>
            <person name="Park R."/>
            <person name="Pearson M."/>
            <person name="Quesneville H."/>
            <person name="Rouhier N."/>
            <person name="Sakthikumar S."/>
            <person name="Salamov A.A."/>
            <person name="Schmutz J."/>
            <person name="Selles B."/>
            <person name="Shapiro H."/>
            <person name="Tanguay P."/>
            <person name="Tuskan G.A."/>
            <person name="Henrissat B."/>
            <person name="Van de Peer Y."/>
            <person name="Rouze P."/>
            <person name="Ellis J.G."/>
            <person name="Dodds P.N."/>
            <person name="Schein J.E."/>
            <person name="Zhong S."/>
            <person name="Hamelin R.C."/>
            <person name="Grigoriev I.V."/>
            <person name="Szabo L.J."/>
            <person name="Martin F."/>
        </authorList>
    </citation>
    <scope>NUCLEOTIDE SEQUENCE [LARGE SCALE GENOMIC DNA]</scope>
    <source>
        <strain evidence="14">98AG31 / pathotype 3-4-7</strain>
    </source>
</reference>
<feature type="domain" description="PPM-type phosphatase" evidence="12">
    <location>
        <begin position="23"/>
        <end position="302"/>
    </location>
</feature>
<dbReference type="eggNOG" id="KOG0698">
    <property type="taxonomic scope" value="Eukaryota"/>
</dbReference>
<dbReference type="OrthoDB" id="10264738at2759"/>
<keyword evidence="6 10" id="KW-0378">Hydrolase</keyword>
<evidence type="ECO:0000256" key="5">
    <source>
        <dbReference type="ARBA" id="ARBA00022723"/>
    </source>
</evidence>
<dbReference type="FunCoup" id="F4S992">
    <property type="interactions" value="843"/>
</dbReference>
<dbReference type="SUPFAM" id="SSF81606">
    <property type="entry name" value="PP2C-like"/>
    <property type="match status" value="1"/>
</dbReference>
<dbReference type="PANTHER" id="PTHR13832:SF565">
    <property type="entry name" value="AT28366P-RELATED"/>
    <property type="match status" value="1"/>
</dbReference>